<name>A0A947DCN8_9CYAN</name>
<evidence type="ECO:0000313" key="2">
    <source>
        <dbReference type="EMBL" id="MBT9314602.1"/>
    </source>
</evidence>
<dbReference type="GO" id="GO:0003677">
    <property type="term" value="F:DNA binding"/>
    <property type="evidence" value="ECO:0007669"/>
    <property type="project" value="UniProtKB-KW"/>
</dbReference>
<keyword evidence="2" id="KW-0540">Nuclease</keyword>
<dbReference type="AlphaFoldDB" id="A0A947DCN8"/>
<dbReference type="Proteomes" id="UP000717364">
    <property type="component" value="Unassembled WGS sequence"/>
</dbReference>
<dbReference type="EMBL" id="JADOES010000005">
    <property type="protein sequence ID" value="MBT9314602.1"/>
    <property type="molecule type" value="Genomic_DNA"/>
</dbReference>
<dbReference type="InterPro" id="IPR007409">
    <property type="entry name" value="Restrct_endonuc_type1_HsdR_N"/>
</dbReference>
<comment type="caution">
    <text evidence="2">The sequence shown here is derived from an EMBL/GenBank/DDBJ whole genome shotgun (WGS) entry which is preliminary data.</text>
</comment>
<keyword evidence="2" id="KW-0378">Hydrolase</keyword>
<dbReference type="GO" id="GO:0005524">
    <property type="term" value="F:ATP binding"/>
    <property type="evidence" value="ECO:0007669"/>
    <property type="project" value="UniProtKB-KW"/>
</dbReference>
<reference evidence="2" key="1">
    <citation type="submission" date="2020-11" db="EMBL/GenBank/DDBJ databases">
        <authorList>
            <person name="Konstantinou D."/>
            <person name="Gkelis S."/>
            <person name="Popin R."/>
            <person name="Fewer D."/>
            <person name="Sivonen K."/>
        </authorList>
    </citation>
    <scope>NUCLEOTIDE SEQUENCE</scope>
    <source>
        <strain evidence="2">TAU-MAC 1115</strain>
    </source>
</reference>
<dbReference type="Pfam" id="PF04313">
    <property type="entry name" value="HSDR_N"/>
    <property type="match status" value="1"/>
</dbReference>
<gene>
    <name evidence="2" type="ORF">IXB50_04100</name>
</gene>
<evidence type="ECO:0000313" key="3">
    <source>
        <dbReference type="Proteomes" id="UP000717364"/>
    </source>
</evidence>
<evidence type="ECO:0000259" key="1">
    <source>
        <dbReference type="Pfam" id="PF04313"/>
    </source>
</evidence>
<keyword evidence="3" id="KW-1185">Reference proteome</keyword>
<accession>A0A947DCN8</accession>
<dbReference type="GO" id="GO:0009035">
    <property type="term" value="F:type I site-specific deoxyribonuclease activity"/>
    <property type="evidence" value="ECO:0007669"/>
    <property type="project" value="UniProtKB-EC"/>
</dbReference>
<dbReference type="Gene3D" id="3.90.1570.30">
    <property type="match status" value="1"/>
</dbReference>
<organism evidence="2 3">
    <name type="scientific">Leptothoe spongobia TAU-MAC 1115</name>
    <dbReference type="NCBI Taxonomy" id="1967444"/>
    <lineage>
        <taxon>Bacteria</taxon>
        <taxon>Bacillati</taxon>
        <taxon>Cyanobacteriota</taxon>
        <taxon>Cyanophyceae</taxon>
        <taxon>Nodosilineales</taxon>
        <taxon>Cymatolegaceae</taxon>
        <taxon>Leptothoe</taxon>
        <taxon>Leptothoe spongobia</taxon>
    </lineage>
</organism>
<dbReference type="GO" id="GO:0009307">
    <property type="term" value="P:DNA restriction-modification system"/>
    <property type="evidence" value="ECO:0007669"/>
    <property type="project" value="UniProtKB-KW"/>
</dbReference>
<protein>
    <submittedName>
        <fullName evidence="2">Restriction endonuclease subunit R</fullName>
    </submittedName>
</protein>
<feature type="domain" description="Restriction endonuclease type I HsdR N-terminal" evidence="1">
    <location>
        <begin position="108"/>
        <end position="170"/>
    </location>
</feature>
<sequence length="211" mass="24077">MVETLQANRITLVQLAEDFGLVADTAGTAFPEWQDSMPELTTREIETVEEVKQEYLHLARYDLLEPVVKLVILSPLLKLAGFYRPPFYIAAEKSIDLISQDGELTVRGQIDILVFQPKFWVILIEAKRSYYSLRAAIPQTLAYMMGNAQPISFGFVTNGSEFQFLKLTNQNGWQYSLSHTFSLDRKDDLQQVTRTLRHLGQVATRKQSEDA</sequence>
<proteinExistence type="predicted"/>
<keyword evidence="2" id="KW-0255">Endonuclease</keyword>
<reference evidence="2" key="2">
    <citation type="journal article" date="2021" name="Mar. Drugs">
        <title>Genome Reduction and Secondary Metabolism of the Marine Sponge-Associated Cyanobacterium Leptothoe.</title>
        <authorList>
            <person name="Konstantinou D."/>
            <person name="Popin R.V."/>
            <person name="Fewer D.P."/>
            <person name="Sivonen K."/>
            <person name="Gkelis S."/>
        </authorList>
    </citation>
    <scope>NUCLEOTIDE SEQUENCE</scope>
    <source>
        <strain evidence="2">TAU-MAC 1115</strain>
    </source>
</reference>